<dbReference type="Proteomes" id="UP000240908">
    <property type="component" value="Chromosome"/>
</dbReference>
<dbReference type="EMBL" id="CP028487">
    <property type="protein sequence ID" value="AVX37783.1"/>
    <property type="molecule type" value="Genomic_DNA"/>
</dbReference>
<reference evidence="2" key="1">
    <citation type="journal article" date="2018" name="Genome Announc.">
        <title>First complete genome sequence of Yersinia massiliensis.</title>
        <authorList>
            <person name="Thomas M.C."/>
            <person name="Arling V."/>
            <person name="Goji N."/>
            <person name="Janzen T.W."/>
            <person name="Duceppe M.-O."/>
            <person name="Mathews A."/>
            <person name="Carrillo C."/>
            <person name="Amoako K."/>
        </authorList>
    </citation>
    <scope>NUCLEOTIDE SEQUENCE [LARGE SCALE GENOMIC DNA]</scope>
    <source>
        <strain evidence="2">GTA</strain>
    </source>
</reference>
<proteinExistence type="predicted"/>
<sequence length="85" mass="9463">MAELTAAEKKWVKQVNALLAKCPSNRLGFYTIGDSNVMLYDAKQFKDKGLENDHRDLIGVLADHDLAFDEAFDLDFPNDVEGVCG</sequence>
<keyword evidence="2" id="KW-1185">Reference proteome</keyword>
<organism evidence="1 2">
    <name type="scientific">Yersinia massiliensis</name>
    <dbReference type="NCBI Taxonomy" id="419257"/>
    <lineage>
        <taxon>Bacteria</taxon>
        <taxon>Pseudomonadati</taxon>
        <taxon>Pseudomonadota</taxon>
        <taxon>Gammaproteobacteria</taxon>
        <taxon>Enterobacterales</taxon>
        <taxon>Yersiniaceae</taxon>
        <taxon>Yersinia</taxon>
    </lineage>
</organism>
<dbReference type="RefSeq" id="WP_108087561.1">
    <property type="nucleotide sequence ID" value="NZ_CP028487.1"/>
</dbReference>
<name>A0ABM6USE0_9GAMM</name>
<gene>
    <name evidence="1" type="ORF">DA391_08990</name>
</gene>
<evidence type="ECO:0000313" key="1">
    <source>
        <dbReference type="EMBL" id="AVX37783.1"/>
    </source>
</evidence>
<protein>
    <submittedName>
        <fullName evidence="1">Uncharacterized protein</fullName>
    </submittedName>
</protein>
<evidence type="ECO:0000313" key="2">
    <source>
        <dbReference type="Proteomes" id="UP000240908"/>
    </source>
</evidence>
<accession>A0ABM6USE0</accession>